<dbReference type="SUPFAM" id="SSF47781">
    <property type="entry name" value="RuvA domain 2-like"/>
    <property type="match status" value="1"/>
</dbReference>
<dbReference type="PANTHER" id="PTHR21180:SF32">
    <property type="entry name" value="ENDONUCLEASE_EXONUCLEASE_PHOSPHATASE FAMILY DOMAIN-CONTAINING PROTEIN 1"/>
    <property type="match status" value="1"/>
</dbReference>
<organism evidence="4 5">
    <name type="scientific">Nocardia nova SH22a</name>
    <dbReference type="NCBI Taxonomy" id="1415166"/>
    <lineage>
        <taxon>Bacteria</taxon>
        <taxon>Bacillati</taxon>
        <taxon>Actinomycetota</taxon>
        <taxon>Actinomycetes</taxon>
        <taxon>Mycobacteriales</taxon>
        <taxon>Nocardiaceae</taxon>
        <taxon>Nocardia</taxon>
    </lineage>
</organism>
<keyword evidence="2" id="KW-0472">Membrane</keyword>
<dbReference type="InterPro" id="IPR010994">
    <property type="entry name" value="RuvA_2-like"/>
</dbReference>
<evidence type="ECO:0000313" key="4">
    <source>
        <dbReference type="EMBL" id="AHH20638.1"/>
    </source>
</evidence>
<protein>
    <submittedName>
        <fullName evidence="4">Putative DNA-binding protein</fullName>
    </submittedName>
</protein>
<dbReference type="SMART" id="SM00278">
    <property type="entry name" value="HhH1"/>
    <property type="match status" value="2"/>
</dbReference>
<dbReference type="NCBIfam" id="TIGR00426">
    <property type="entry name" value="competence protein ComEA helix-hairpin-helix repeat region"/>
    <property type="match status" value="1"/>
</dbReference>
<reference evidence="4 5" key="1">
    <citation type="journal article" date="2014" name="Appl. Environ. Microbiol.">
        <title>Insights into the Microbial Degradation of Rubber and Gutta-Percha by Analysis of the Complete Genome of Nocardia nova SH22a.</title>
        <authorList>
            <person name="Luo Q."/>
            <person name="Hiessl S."/>
            <person name="Poehlein A."/>
            <person name="Daniel R."/>
            <person name="Steinbuchel A."/>
        </authorList>
    </citation>
    <scope>NUCLEOTIDE SEQUENCE [LARGE SCALE GENOMIC DNA]</scope>
    <source>
        <strain evidence="4">SH22a</strain>
    </source>
</reference>
<dbReference type="GO" id="GO:0015628">
    <property type="term" value="P:protein secretion by the type II secretion system"/>
    <property type="evidence" value="ECO:0007669"/>
    <property type="project" value="TreeGrafter"/>
</dbReference>
<dbReference type="STRING" id="1415166.NONO_c58610"/>
<feature type="transmembrane region" description="Helical" evidence="2">
    <location>
        <begin position="59"/>
        <end position="78"/>
    </location>
</feature>
<feature type="region of interest" description="Disordered" evidence="1">
    <location>
        <begin position="194"/>
        <end position="218"/>
    </location>
</feature>
<feature type="region of interest" description="Disordered" evidence="1">
    <location>
        <begin position="98"/>
        <end position="121"/>
    </location>
</feature>
<dbReference type="KEGG" id="nno:NONO_c58610"/>
<proteinExistence type="predicted"/>
<keyword evidence="5" id="KW-1185">Reference proteome</keyword>
<dbReference type="Proteomes" id="UP000019150">
    <property type="component" value="Chromosome"/>
</dbReference>
<keyword evidence="4" id="KW-0238">DNA-binding</keyword>
<dbReference type="InterPro" id="IPR051675">
    <property type="entry name" value="Endo/Exo/Phosphatase_dom_1"/>
</dbReference>
<dbReference type="EMBL" id="CP006850">
    <property type="protein sequence ID" value="AHH20638.1"/>
    <property type="molecule type" value="Genomic_DNA"/>
</dbReference>
<sequence>MGSESSGVAESAEARGLRDPLEAPRIPQWLTEPAGPVTWWQRIVPRRWRGVRVDLGRRGALVLAGVGAAALIVAAAAAHRDGPAAPVSPLPVVRAVAESSAPAPPESPGLAVRSDPPDRVTPVPAPAGGDLVISVIGLVDHPGLLHVPQGARVADAVALAVARDGADLSGLNLAQRLTDGDQIVIAPPVATEQPRLGSTVVPSGPHGPATPGTPPTPAQRVNLNTATEKDLDALTGVGPTTAAAIITWRQQHGRFTAIDQLAEVTGIGPAKLNKLRDQVTV</sequence>
<dbReference type="Gene3D" id="1.10.150.320">
    <property type="entry name" value="Photosystem II 12 kDa extrinsic protein"/>
    <property type="match status" value="1"/>
</dbReference>
<evidence type="ECO:0000313" key="5">
    <source>
        <dbReference type="Proteomes" id="UP000019150"/>
    </source>
</evidence>
<gene>
    <name evidence="4" type="ORF">NONO_c58610</name>
</gene>
<keyword evidence="2" id="KW-0812">Transmembrane</keyword>
<dbReference type="GO" id="GO:0003677">
    <property type="term" value="F:DNA binding"/>
    <property type="evidence" value="ECO:0007669"/>
    <property type="project" value="UniProtKB-KW"/>
</dbReference>
<evidence type="ECO:0000256" key="2">
    <source>
        <dbReference type="SAM" id="Phobius"/>
    </source>
</evidence>
<evidence type="ECO:0000259" key="3">
    <source>
        <dbReference type="SMART" id="SM00278"/>
    </source>
</evidence>
<evidence type="ECO:0000256" key="1">
    <source>
        <dbReference type="SAM" id="MobiDB-lite"/>
    </source>
</evidence>
<dbReference type="PATRIC" id="fig|1415166.3.peg.6040"/>
<dbReference type="GO" id="GO:0006281">
    <property type="term" value="P:DNA repair"/>
    <property type="evidence" value="ECO:0007669"/>
    <property type="project" value="InterPro"/>
</dbReference>
<accession>W5TNU7</accession>
<dbReference type="Pfam" id="PF12836">
    <property type="entry name" value="HHH_3"/>
    <property type="match status" value="1"/>
</dbReference>
<dbReference type="HOGENOM" id="CLU_052011_0_1_11"/>
<feature type="domain" description="Helix-hairpin-helix DNA-binding motif class 1" evidence="3">
    <location>
        <begin position="259"/>
        <end position="278"/>
    </location>
</feature>
<dbReference type="GO" id="GO:0015627">
    <property type="term" value="C:type II protein secretion system complex"/>
    <property type="evidence" value="ECO:0007669"/>
    <property type="project" value="TreeGrafter"/>
</dbReference>
<dbReference type="AlphaFoldDB" id="W5TNU7"/>
<keyword evidence="2" id="KW-1133">Transmembrane helix</keyword>
<name>W5TNU7_9NOCA</name>
<dbReference type="InterPro" id="IPR004509">
    <property type="entry name" value="Competence_ComEA_HhH"/>
</dbReference>
<dbReference type="PANTHER" id="PTHR21180">
    <property type="entry name" value="ENDONUCLEASE/EXONUCLEASE/PHOSPHATASE FAMILY DOMAIN-CONTAINING PROTEIN 1"/>
    <property type="match status" value="1"/>
</dbReference>
<dbReference type="InterPro" id="IPR003583">
    <property type="entry name" value="Hlx-hairpin-Hlx_DNA-bd_motif"/>
</dbReference>
<dbReference type="eggNOG" id="COG1555">
    <property type="taxonomic scope" value="Bacteria"/>
</dbReference>
<feature type="domain" description="Helix-hairpin-helix DNA-binding motif class 1" evidence="3">
    <location>
        <begin position="229"/>
        <end position="248"/>
    </location>
</feature>